<name>A0ABT8LAR7_9BACT</name>
<evidence type="ECO:0000313" key="1">
    <source>
        <dbReference type="EMBL" id="MDN5214837.1"/>
    </source>
</evidence>
<dbReference type="Proteomes" id="UP001172083">
    <property type="component" value="Unassembled WGS sequence"/>
</dbReference>
<dbReference type="PROSITE" id="PS51257">
    <property type="entry name" value="PROKAR_LIPOPROTEIN"/>
    <property type="match status" value="1"/>
</dbReference>
<reference evidence="1" key="1">
    <citation type="submission" date="2023-06" db="EMBL/GenBank/DDBJ databases">
        <title>Genomic of Agaribacillus aureum.</title>
        <authorList>
            <person name="Wang G."/>
        </authorList>
    </citation>
    <scope>NUCLEOTIDE SEQUENCE</scope>
    <source>
        <strain evidence="1">BMA12</strain>
    </source>
</reference>
<dbReference type="RefSeq" id="WP_346760175.1">
    <property type="nucleotide sequence ID" value="NZ_JAUJEB010000005.1"/>
</dbReference>
<accession>A0ABT8LAR7</accession>
<keyword evidence="2" id="KW-1185">Reference proteome</keyword>
<sequence length="491" mass="54465">MIQYNIKKKLTSLTLLIGALLMACNDFEELNTDPTRLTDVDAASLLTQVVFDAGTRSRSYGPIGNYIGQYWTNTSLIDQRHRYDFRGSDSDAVYNVIYGILNDVSDLKQRAMAEGLDDYLGAAIVIDTYLTTYLTDVFGPVPFNESIKGDQLNFTPSFDDQELIYRANLDSLEKAYQLLATAPGGNFIRGGDPFYFGDNTKWRKLANSLKLRMLMKIVNVDPSVASQISNLIDQEELISSVDENAAIIYDGRFGLEAANATGTAGSVALGETFADLMHETLDPRRPHMANLGVDVNGEAINVDEEGNPIYLGVPSGEEPDIIRDFNGLAAPYTGLNGQTAPSLLLSHAEVEFYIAEAILKGYASGDLSDAAMHYLAGIRSSCEWWGVDNDEIEAHLAKANVQLSDNVPQALQQIYREEYINFYYQGYDGWLNYRRINAPAFNIGSAMLTTEIMQRMVYPPLLKAVNADNYNRAVQSLDKGDDLLSRGWWSN</sequence>
<dbReference type="Pfam" id="PF12771">
    <property type="entry name" value="SusD-like_2"/>
    <property type="match status" value="1"/>
</dbReference>
<dbReference type="InterPro" id="IPR041662">
    <property type="entry name" value="SusD-like_2"/>
</dbReference>
<comment type="caution">
    <text evidence="1">The sequence shown here is derived from an EMBL/GenBank/DDBJ whole genome shotgun (WGS) entry which is preliminary data.</text>
</comment>
<dbReference type="SUPFAM" id="SSF48452">
    <property type="entry name" value="TPR-like"/>
    <property type="match status" value="1"/>
</dbReference>
<keyword evidence="1" id="KW-0449">Lipoprotein</keyword>
<dbReference type="InterPro" id="IPR011990">
    <property type="entry name" value="TPR-like_helical_dom_sf"/>
</dbReference>
<organism evidence="1 2">
    <name type="scientific">Agaribacillus aureus</name>
    <dbReference type="NCBI Taxonomy" id="3051825"/>
    <lineage>
        <taxon>Bacteria</taxon>
        <taxon>Pseudomonadati</taxon>
        <taxon>Bacteroidota</taxon>
        <taxon>Cytophagia</taxon>
        <taxon>Cytophagales</taxon>
        <taxon>Splendidivirgaceae</taxon>
        <taxon>Agaribacillus</taxon>
    </lineage>
</organism>
<gene>
    <name evidence="1" type="ORF">QQ020_22345</name>
</gene>
<dbReference type="EMBL" id="JAUJEB010000005">
    <property type="protein sequence ID" value="MDN5214837.1"/>
    <property type="molecule type" value="Genomic_DNA"/>
</dbReference>
<dbReference type="Gene3D" id="1.25.40.390">
    <property type="match status" value="1"/>
</dbReference>
<protein>
    <submittedName>
        <fullName evidence="1">SusD/RagB family nutrient-binding outer membrane lipoprotein</fullName>
    </submittedName>
</protein>
<proteinExistence type="predicted"/>
<evidence type="ECO:0000313" key="2">
    <source>
        <dbReference type="Proteomes" id="UP001172083"/>
    </source>
</evidence>